<feature type="transmembrane region" description="Helical" evidence="7">
    <location>
        <begin position="115"/>
        <end position="139"/>
    </location>
</feature>
<dbReference type="PANTHER" id="PTHR43005">
    <property type="entry name" value="BLR7065 PROTEIN"/>
    <property type="match status" value="1"/>
</dbReference>
<evidence type="ECO:0000259" key="8">
    <source>
        <dbReference type="PROSITE" id="PS50928"/>
    </source>
</evidence>
<dbReference type="Gene3D" id="1.10.3720.10">
    <property type="entry name" value="MetI-like"/>
    <property type="match status" value="1"/>
</dbReference>
<dbReference type="EMBL" id="FQUI01000002">
    <property type="protein sequence ID" value="SHE32773.1"/>
    <property type="molecule type" value="Genomic_DNA"/>
</dbReference>
<keyword evidence="10" id="KW-1185">Reference proteome</keyword>
<dbReference type="AlphaFoldDB" id="A0A1M4SKJ7"/>
<evidence type="ECO:0000313" key="10">
    <source>
        <dbReference type="Proteomes" id="UP000184334"/>
    </source>
</evidence>
<protein>
    <submittedName>
        <fullName evidence="9">Multiple sugar transport system permease protein</fullName>
    </submittedName>
</protein>
<keyword evidence="6 7" id="KW-0472">Membrane</keyword>
<dbReference type="PROSITE" id="PS50928">
    <property type="entry name" value="ABC_TM1"/>
    <property type="match status" value="1"/>
</dbReference>
<evidence type="ECO:0000256" key="5">
    <source>
        <dbReference type="ARBA" id="ARBA00022989"/>
    </source>
</evidence>
<dbReference type="GO" id="GO:0055085">
    <property type="term" value="P:transmembrane transport"/>
    <property type="evidence" value="ECO:0007669"/>
    <property type="project" value="InterPro"/>
</dbReference>
<feature type="domain" description="ABC transmembrane type-1" evidence="8">
    <location>
        <begin position="78"/>
        <end position="295"/>
    </location>
</feature>
<keyword evidence="3" id="KW-1003">Cell membrane</keyword>
<comment type="subcellular location">
    <subcellularLocation>
        <location evidence="1 7">Cell membrane</location>
        <topology evidence="1 7">Multi-pass membrane protein</topology>
    </subcellularLocation>
</comment>
<evidence type="ECO:0000256" key="7">
    <source>
        <dbReference type="RuleBase" id="RU363032"/>
    </source>
</evidence>
<evidence type="ECO:0000256" key="3">
    <source>
        <dbReference type="ARBA" id="ARBA00022475"/>
    </source>
</evidence>
<reference evidence="9" key="1">
    <citation type="submission" date="2016-11" db="EMBL/GenBank/DDBJ databases">
        <authorList>
            <person name="Varghese N."/>
            <person name="Submissions S."/>
        </authorList>
    </citation>
    <scope>NUCLEOTIDE SEQUENCE [LARGE SCALE GENOMIC DNA]</scope>
    <source>
        <strain evidence="9">DSM 16785</strain>
    </source>
</reference>
<sequence length="308" mass="35115">MALESKGHLYMGVKILKKRNFYIYITPLFLILSVFYLIPILDVFKYSFTDIRLGENQYSFTFSSYFSVFSDLNFWIMLKTTLLFVFLSIIIQIFLGILIAALIDEGEKRNLKGTLILRTVVLIAWVIPGVIIGIIWKLFLTEANYGIFNYYLMLIFGHSFPFLSSQKLAIYSIIVANVWRGTAFSMIMQYGGIKQIPYELYEAAGIDGASGIKKFFYITLPQLKPMIFINTVLVTIYTFNTFDMIMTLTGGGPGRSTEVISLNIYDTIFGKLNLSRGSVLAVILFFINLIISIFYYKMVISKGGVEND</sequence>
<dbReference type="GO" id="GO:0005886">
    <property type="term" value="C:plasma membrane"/>
    <property type="evidence" value="ECO:0007669"/>
    <property type="project" value="UniProtKB-SubCell"/>
</dbReference>
<feature type="transmembrane region" description="Helical" evidence="7">
    <location>
        <begin position="82"/>
        <end position="103"/>
    </location>
</feature>
<feature type="transmembrane region" description="Helical" evidence="7">
    <location>
        <begin position="145"/>
        <end position="163"/>
    </location>
</feature>
<dbReference type="SUPFAM" id="SSF161098">
    <property type="entry name" value="MetI-like"/>
    <property type="match status" value="1"/>
</dbReference>
<keyword evidence="9" id="KW-0762">Sugar transport</keyword>
<dbReference type="Proteomes" id="UP000184334">
    <property type="component" value="Unassembled WGS sequence"/>
</dbReference>
<dbReference type="STRING" id="1122195.SAMN02745164_00220"/>
<evidence type="ECO:0000256" key="6">
    <source>
        <dbReference type="ARBA" id="ARBA00023136"/>
    </source>
</evidence>
<comment type="similarity">
    <text evidence="7">Belongs to the binding-protein-dependent transport system permease family.</text>
</comment>
<dbReference type="CDD" id="cd06261">
    <property type="entry name" value="TM_PBP2"/>
    <property type="match status" value="1"/>
</dbReference>
<gene>
    <name evidence="9" type="ORF">SAMN02745164_00220</name>
</gene>
<feature type="transmembrane region" description="Helical" evidence="7">
    <location>
        <begin position="21"/>
        <end position="41"/>
    </location>
</feature>
<keyword evidence="2 7" id="KW-0813">Transport</keyword>
<name>A0A1M4SKJ7_MARH1</name>
<keyword evidence="4 7" id="KW-0812">Transmembrane</keyword>
<accession>A0A1M4SKJ7</accession>
<proteinExistence type="inferred from homology"/>
<keyword evidence="5 7" id="KW-1133">Transmembrane helix</keyword>
<dbReference type="Pfam" id="PF00528">
    <property type="entry name" value="BPD_transp_1"/>
    <property type="match status" value="1"/>
</dbReference>
<organism evidence="9 10">
    <name type="scientific">Marinitoga hydrogenitolerans (strain DSM 16785 / JCM 12826 / AT1271)</name>
    <dbReference type="NCBI Taxonomy" id="1122195"/>
    <lineage>
        <taxon>Bacteria</taxon>
        <taxon>Thermotogati</taxon>
        <taxon>Thermotogota</taxon>
        <taxon>Thermotogae</taxon>
        <taxon>Petrotogales</taxon>
        <taxon>Petrotogaceae</taxon>
        <taxon>Marinitoga</taxon>
    </lineage>
</organism>
<evidence type="ECO:0000313" key="9">
    <source>
        <dbReference type="EMBL" id="SHE32773.1"/>
    </source>
</evidence>
<evidence type="ECO:0000256" key="1">
    <source>
        <dbReference type="ARBA" id="ARBA00004651"/>
    </source>
</evidence>
<dbReference type="PANTHER" id="PTHR43005:SF1">
    <property type="entry name" value="SPERMIDINE_PUTRESCINE TRANSPORT SYSTEM PERMEASE PROTEIN"/>
    <property type="match status" value="1"/>
</dbReference>
<comment type="caution">
    <text evidence="9">The sequence shown here is derived from an EMBL/GenBank/DDBJ whole genome shotgun (WGS) entry which is preliminary data.</text>
</comment>
<evidence type="ECO:0000256" key="2">
    <source>
        <dbReference type="ARBA" id="ARBA00022448"/>
    </source>
</evidence>
<dbReference type="InterPro" id="IPR000515">
    <property type="entry name" value="MetI-like"/>
</dbReference>
<dbReference type="InterPro" id="IPR035906">
    <property type="entry name" value="MetI-like_sf"/>
</dbReference>
<feature type="transmembrane region" description="Helical" evidence="7">
    <location>
        <begin position="277"/>
        <end position="296"/>
    </location>
</feature>
<evidence type="ECO:0000256" key="4">
    <source>
        <dbReference type="ARBA" id="ARBA00022692"/>
    </source>
</evidence>